<protein>
    <submittedName>
        <fullName evidence="3">Deaminase</fullName>
    </submittedName>
</protein>
<dbReference type="RefSeq" id="WP_157341800.1">
    <property type="nucleotide sequence ID" value="NZ_WSEK01000004.1"/>
</dbReference>
<dbReference type="EMBL" id="WSEK01000004">
    <property type="protein sequence ID" value="MVQ49241.1"/>
    <property type="molecule type" value="Genomic_DNA"/>
</dbReference>
<proteinExistence type="predicted"/>
<dbReference type="SUPFAM" id="SSF53597">
    <property type="entry name" value="Dihydrofolate reductase-like"/>
    <property type="match status" value="1"/>
</dbReference>
<evidence type="ECO:0000313" key="4">
    <source>
        <dbReference type="Proteomes" id="UP000473525"/>
    </source>
</evidence>
<name>A0A6L6XPI6_9ACTN</name>
<reference evidence="3 4" key="1">
    <citation type="submission" date="2019-12" db="EMBL/GenBank/DDBJ databases">
        <authorList>
            <person name="Huq M.A."/>
        </authorList>
    </citation>
    <scope>NUCLEOTIDE SEQUENCE [LARGE SCALE GENOMIC DNA]</scope>
    <source>
        <strain evidence="3 4">MAH-18</strain>
    </source>
</reference>
<dbReference type="InterPro" id="IPR050765">
    <property type="entry name" value="Riboflavin_Biosynth_HTPR"/>
</dbReference>
<dbReference type="InterPro" id="IPR002734">
    <property type="entry name" value="RibDG_C"/>
</dbReference>
<gene>
    <name evidence="3" type="ORF">GON03_08605</name>
</gene>
<sequence length="185" mass="20431">MRNLITTHFVSLDGVAEAPGGEEGYRHSGWTQDVEPDPAQYEPKGREQEEATAFLMGGRSYDAFSEVWPTLDFFAGWNAMPKYVVSRTVTDPQWHNTSVLASLDDVAALKQTDGGPIYVQGSMLLTQSLLKAGLVDEMRLMVFPVILGAGRGPFPTDAEDKVKLTLVDSTTYTNGVQYQVLRVQR</sequence>
<feature type="region of interest" description="Disordered" evidence="1">
    <location>
        <begin position="20"/>
        <end position="44"/>
    </location>
</feature>
<dbReference type="Proteomes" id="UP000473525">
    <property type="component" value="Unassembled WGS sequence"/>
</dbReference>
<evidence type="ECO:0000259" key="2">
    <source>
        <dbReference type="Pfam" id="PF01872"/>
    </source>
</evidence>
<accession>A0A6L6XPI6</accession>
<dbReference type="PANTHER" id="PTHR38011:SF11">
    <property type="entry name" value="2,5-DIAMINO-6-RIBOSYLAMINO-4(3H)-PYRIMIDINONE 5'-PHOSPHATE REDUCTASE"/>
    <property type="match status" value="1"/>
</dbReference>
<keyword evidence="4" id="KW-1185">Reference proteome</keyword>
<organism evidence="3 4">
    <name type="scientific">Nocardioides agri</name>
    <dbReference type="NCBI Taxonomy" id="2682843"/>
    <lineage>
        <taxon>Bacteria</taxon>
        <taxon>Bacillati</taxon>
        <taxon>Actinomycetota</taxon>
        <taxon>Actinomycetes</taxon>
        <taxon>Propionibacteriales</taxon>
        <taxon>Nocardioidaceae</taxon>
        <taxon>Nocardioides</taxon>
    </lineage>
</organism>
<evidence type="ECO:0000256" key="1">
    <source>
        <dbReference type="SAM" id="MobiDB-lite"/>
    </source>
</evidence>
<dbReference type="AlphaFoldDB" id="A0A6L6XPI6"/>
<dbReference type="InterPro" id="IPR024072">
    <property type="entry name" value="DHFR-like_dom_sf"/>
</dbReference>
<dbReference type="Gene3D" id="3.40.430.10">
    <property type="entry name" value="Dihydrofolate Reductase, subunit A"/>
    <property type="match status" value="1"/>
</dbReference>
<evidence type="ECO:0000313" key="3">
    <source>
        <dbReference type="EMBL" id="MVQ49241.1"/>
    </source>
</evidence>
<feature type="domain" description="Bacterial bifunctional deaminase-reductase C-terminal" evidence="2">
    <location>
        <begin position="4"/>
        <end position="177"/>
    </location>
</feature>
<dbReference type="Pfam" id="PF01872">
    <property type="entry name" value="RibD_C"/>
    <property type="match status" value="1"/>
</dbReference>
<dbReference type="GO" id="GO:0009231">
    <property type="term" value="P:riboflavin biosynthetic process"/>
    <property type="evidence" value="ECO:0007669"/>
    <property type="project" value="InterPro"/>
</dbReference>
<dbReference type="GO" id="GO:0008703">
    <property type="term" value="F:5-amino-6-(5-phosphoribosylamino)uracil reductase activity"/>
    <property type="evidence" value="ECO:0007669"/>
    <property type="project" value="InterPro"/>
</dbReference>
<comment type="caution">
    <text evidence="3">The sequence shown here is derived from an EMBL/GenBank/DDBJ whole genome shotgun (WGS) entry which is preliminary data.</text>
</comment>
<dbReference type="PANTHER" id="PTHR38011">
    <property type="entry name" value="DIHYDROFOLATE REDUCTASE FAMILY PROTEIN (AFU_ORTHOLOGUE AFUA_8G06820)"/>
    <property type="match status" value="1"/>
</dbReference>